<dbReference type="Proteomes" id="UP000677228">
    <property type="component" value="Unassembled WGS sequence"/>
</dbReference>
<evidence type="ECO:0008006" key="5">
    <source>
        <dbReference type="Google" id="ProtNLM"/>
    </source>
</evidence>
<protein>
    <recommendedName>
        <fullName evidence="5">LRAT domain-containing protein</fullName>
    </recommendedName>
</protein>
<sequence length="289" mass="33191">KGPLTGATMEGKLKEKLESLGLACLCLATGYETPFSHWLAYASLILKLAVRKKLQRDLTFSTSITTPVLPINSTKFNTNDRVLLENKRPEDRSNDRERADKVGFTKGQLLSEAIRAYGVDFTPENARRLLLTDNLHEILYPGAHISAGMPHKTYFHHGIVKEVLTPTITVIHFWQDPIGGWSKVCECDLNEFVAATPPGHPKELFRALYLIEYENDTKEKREETLARAQQELDNEVGQHTFERLDYNCEHFAVKWRTGKWDSEQTRKTNQVLEKLDPEVKKQLEWIRTK</sequence>
<dbReference type="EMBL" id="CAJOBA010043989">
    <property type="protein sequence ID" value="CAF4157714.1"/>
    <property type="molecule type" value="Genomic_DNA"/>
</dbReference>
<evidence type="ECO:0000313" key="4">
    <source>
        <dbReference type="Proteomes" id="UP000677228"/>
    </source>
</evidence>
<accession>A0A8S2F0K8</accession>
<gene>
    <name evidence="2" type="ORF">OVA965_LOCUS30605</name>
    <name evidence="3" type="ORF">TMI583_LOCUS31412</name>
</gene>
<organism evidence="2 4">
    <name type="scientific">Didymodactylos carnosus</name>
    <dbReference type="NCBI Taxonomy" id="1234261"/>
    <lineage>
        <taxon>Eukaryota</taxon>
        <taxon>Metazoa</taxon>
        <taxon>Spiralia</taxon>
        <taxon>Gnathifera</taxon>
        <taxon>Rotifera</taxon>
        <taxon>Eurotatoria</taxon>
        <taxon>Bdelloidea</taxon>
        <taxon>Philodinida</taxon>
        <taxon>Philodinidae</taxon>
        <taxon>Didymodactylos</taxon>
    </lineage>
</organism>
<name>A0A8S2F0K8_9BILA</name>
<evidence type="ECO:0000256" key="1">
    <source>
        <dbReference type="SAM" id="Coils"/>
    </source>
</evidence>
<evidence type="ECO:0000313" key="2">
    <source>
        <dbReference type="EMBL" id="CAF1346779.1"/>
    </source>
</evidence>
<feature type="coiled-coil region" evidence="1">
    <location>
        <begin position="211"/>
        <end position="238"/>
    </location>
</feature>
<keyword evidence="1" id="KW-0175">Coiled coil</keyword>
<dbReference type="Proteomes" id="UP000682733">
    <property type="component" value="Unassembled WGS sequence"/>
</dbReference>
<proteinExistence type="predicted"/>
<comment type="caution">
    <text evidence="2">The sequence shown here is derived from an EMBL/GenBank/DDBJ whole genome shotgun (WGS) entry which is preliminary data.</text>
</comment>
<evidence type="ECO:0000313" key="3">
    <source>
        <dbReference type="EMBL" id="CAF4157714.1"/>
    </source>
</evidence>
<dbReference type="Gene3D" id="3.90.1720.10">
    <property type="entry name" value="endopeptidase domain like (from Nostoc punctiforme)"/>
    <property type="match status" value="1"/>
</dbReference>
<dbReference type="AlphaFoldDB" id="A0A8S2F0K8"/>
<reference evidence="2" key="1">
    <citation type="submission" date="2021-02" db="EMBL/GenBank/DDBJ databases">
        <authorList>
            <person name="Nowell W R."/>
        </authorList>
    </citation>
    <scope>NUCLEOTIDE SEQUENCE</scope>
</reference>
<feature type="non-terminal residue" evidence="2">
    <location>
        <position position="289"/>
    </location>
</feature>
<dbReference type="EMBL" id="CAJNOK010022357">
    <property type="protein sequence ID" value="CAF1346779.1"/>
    <property type="molecule type" value="Genomic_DNA"/>
</dbReference>